<name>A0A1G4KFS1_9SACH</name>
<proteinExistence type="predicted"/>
<organism evidence="1 2">
    <name type="scientific">Lachancea mirantina</name>
    <dbReference type="NCBI Taxonomy" id="1230905"/>
    <lineage>
        <taxon>Eukaryota</taxon>
        <taxon>Fungi</taxon>
        <taxon>Dikarya</taxon>
        <taxon>Ascomycota</taxon>
        <taxon>Saccharomycotina</taxon>
        <taxon>Saccharomycetes</taxon>
        <taxon>Saccharomycetales</taxon>
        <taxon>Saccharomycetaceae</taxon>
        <taxon>Lachancea</taxon>
    </lineage>
</organism>
<dbReference type="AlphaFoldDB" id="A0A1G4KFS1"/>
<gene>
    <name evidence="1" type="ORF">LAMI_0H07998G</name>
</gene>
<reference evidence="2" key="1">
    <citation type="submission" date="2016-03" db="EMBL/GenBank/DDBJ databases">
        <authorList>
            <person name="Devillers H."/>
        </authorList>
    </citation>
    <scope>NUCLEOTIDE SEQUENCE [LARGE SCALE GENOMIC DNA]</scope>
</reference>
<dbReference type="EMBL" id="LT598468">
    <property type="protein sequence ID" value="SCV03419.1"/>
    <property type="molecule type" value="Genomic_DNA"/>
</dbReference>
<sequence>MVQRSRSEELLLKKTNDGKRDCRRYSRTVGTTSFQNTVSTEKIPEIQDKWVPLGLRRQLERSCTETGSFTASNLLVERSKTSCVGFCVGNHENPQFVDEVLSQASSEGIENSRLGLTTVISVESSQDDVENRTEKEIEQAQVTIKHENEGFGDLILGMECQEDRSDLNLAAPEAPEAPDVPASAILDSTCTQPENDISERVNFSLAPDLDNENSNHVSVLTLAHEQLVHKPLKALINQTNMDCYCVDSSRIKHKAGLSKRHALAIPHLHARFQKD</sequence>
<dbReference type="Proteomes" id="UP000191024">
    <property type="component" value="Chromosome H"/>
</dbReference>
<protein>
    <submittedName>
        <fullName evidence="1">LAMI_0H07998g1_1</fullName>
    </submittedName>
</protein>
<keyword evidence="2" id="KW-1185">Reference proteome</keyword>
<accession>A0A1G4KFS1</accession>
<evidence type="ECO:0000313" key="2">
    <source>
        <dbReference type="Proteomes" id="UP000191024"/>
    </source>
</evidence>
<evidence type="ECO:0000313" key="1">
    <source>
        <dbReference type="EMBL" id="SCV03419.1"/>
    </source>
</evidence>
<dbReference type="OrthoDB" id="4036678at2759"/>